<dbReference type="AlphaFoldDB" id="A0A0R1RB30"/>
<dbReference type="InterPro" id="IPR044927">
    <property type="entry name" value="Endonuclea_NS_2"/>
</dbReference>
<dbReference type="InterPro" id="IPR044929">
    <property type="entry name" value="DNA/RNA_non-sp_Endonuclease_sf"/>
</dbReference>
<dbReference type="GO" id="GO:0003676">
    <property type="term" value="F:nucleic acid binding"/>
    <property type="evidence" value="ECO:0007669"/>
    <property type="project" value="InterPro"/>
</dbReference>
<evidence type="ECO:0000259" key="3">
    <source>
        <dbReference type="SMART" id="SM00892"/>
    </source>
</evidence>
<organism evidence="4 5">
    <name type="scientific">Furfurilactobacillus rossiae DSM 15814</name>
    <dbReference type="NCBI Taxonomy" id="1114972"/>
    <lineage>
        <taxon>Bacteria</taxon>
        <taxon>Bacillati</taxon>
        <taxon>Bacillota</taxon>
        <taxon>Bacilli</taxon>
        <taxon>Lactobacillales</taxon>
        <taxon>Lactobacillaceae</taxon>
        <taxon>Furfurilactobacillus</taxon>
    </lineage>
</organism>
<keyword evidence="5" id="KW-1185">Reference proteome</keyword>
<dbReference type="InterPro" id="IPR001604">
    <property type="entry name" value="Endo_G_ENPP1-like_dom"/>
</dbReference>
<dbReference type="OrthoDB" id="9783680at2"/>
<dbReference type="GO" id="GO:0004519">
    <property type="term" value="F:endonuclease activity"/>
    <property type="evidence" value="ECO:0007669"/>
    <property type="project" value="UniProtKB-KW"/>
</dbReference>
<name>A0A0R1RB30_9LACO</name>
<comment type="caution">
    <text evidence="4">The sequence shown here is derived from an EMBL/GenBank/DDBJ whole genome shotgun (WGS) entry which is preliminary data.</text>
</comment>
<keyword evidence="2" id="KW-0812">Transmembrane</keyword>
<sequence>MRNRQNVIYAVVAAVVVAIVFGAFTLSRQASGPVNQSQQQTTQSSHEQTSEQGSTQATDAAALAKLTYASGKPAVVAVNHNRSTLNKNDWQRNHVIYSALDNENRTSTANTAYLESRNVANDSLRVRQYVQPTGWHQKMVNGQAIINRGHLIAYSLSGGIDQDGEYSPNNESGDQNNPKNLFTQTAFSNQTLQTIYESKVRNALRDNKKVIYQAQAIFQGDNEMANGVHLQAISTDGSLNFNVYIFNVQPDFQFDYATGRSKVDRGMDVPTPDESPEY</sequence>
<dbReference type="RefSeq" id="WP_017261579.1">
    <property type="nucleotide sequence ID" value="NZ_AUAW01000017.1"/>
</dbReference>
<reference evidence="4 5" key="1">
    <citation type="journal article" date="2015" name="Genome Announc.">
        <title>Expanding the biotechnology potential of lactobacilli through comparative genomics of 213 strains and associated genera.</title>
        <authorList>
            <person name="Sun Z."/>
            <person name="Harris H.M."/>
            <person name="McCann A."/>
            <person name="Guo C."/>
            <person name="Argimon S."/>
            <person name="Zhang W."/>
            <person name="Yang X."/>
            <person name="Jeffery I.B."/>
            <person name="Cooney J.C."/>
            <person name="Kagawa T.F."/>
            <person name="Liu W."/>
            <person name="Song Y."/>
            <person name="Salvetti E."/>
            <person name="Wrobel A."/>
            <person name="Rasinkangas P."/>
            <person name="Parkhill J."/>
            <person name="Rea M.C."/>
            <person name="O'Sullivan O."/>
            <person name="Ritari J."/>
            <person name="Douillard F.P."/>
            <person name="Paul Ross R."/>
            <person name="Yang R."/>
            <person name="Briner A.E."/>
            <person name="Felis G.E."/>
            <person name="de Vos W.M."/>
            <person name="Barrangou R."/>
            <person name="Klaenhammer T.R."/>
            <person name="Caufield P.W."/>
            <person name="Cui Y."/>
            <person name="Zhang H."/>
            <person name="O'Toole P.W."/>
        </authorList>
    </citation>
    <scope>NUCLEOTIDE SEQUENCE [LARGE SCALE GENOMIC DNA]</scope>
    <source>
        <strain evidence="4 5">DSM 15814</strain>
    </source>
</reference>
<keyword evidence="2" id="KW-1133">Transmembrane helix</keyword>
<dbReference type="SMART" id="SM00892">
    <property type="entry name" value="Endonuclease_NS"/>
    <property type="match status" value="1"/>
</dbReference>
<dbReference type="Proteomes" id="UP000051999">
    <property type="component" value="Unassembled WGS sequence"/>
</dbReference>
<feature type="region of interest" description="Disordered" evidence="1">
    <location>
        <begin position="31"/>
        <end position="57"/>
    </location>
</feature>
<keyword evidence="4" id="KW-0378">Hydrolase</keyword>
<gene>
    <name evidence="4" type="ORF">FD35_GL000840</name>
</gene>
<feature type="domain" description="DNA/RNA non-specific endonuclease/pyrophosphatase/phosphodiesterase" evidence="3">
    <location>
        <begin position="89"/>
        <end position="263"/>
    </location>
</feature>
<dbReference type="GO" id="GO:0016787">
    <property type="term" value="F:hydrolase activity"/>
    <property type="evidence" value="ECO:0007669"/>
    <property type="project" value="InterPro"/>
</dbReference>
<dbReference type="Pfam" id="PF13930">
    <property type="entry name" value="Endonuclea_NS_2"/>
    <property type="match status" value="1"/>
</dbReference>
<dbReference type="STRING" id="1114972.FD35_GL000840"/>
<proteinExistence type="predicted"/>
<keyword evidence="2" id="KW-0472">Membrane</keyword>
<keyword evidence="4" id="KW-0540">Nuclease</keyword>
<keyword evidence="4" id="KW-0255">Endonuclease</keyword>
<dbReference type="eggNOG" id="COG2169">
    <property type="taxonomic scope" value="Bacteria"/>
</dbReference>
<dbReference type="PATRIC" id="fig|1114972.6.peg.847"/>
<dbReference type="Gene3D" id="3.40.570.10">
    <property type="entry name" value="Extracellular Endonuclease, subunit A"/>
    <property type="match status" value="1"/>
</dbReference>
<dbReference type="EMBL" id="AZFF01000014">
    <property type="protein sequence ID" value="KRL53873.1"/>
    <property type="molecule type" value="Genomic_DNA"/>
</dbReference>
<evidence type="ECO:0000313" key="5">
    <source>
        <dbReference type="Proteomes" id="UP000051999"/>
    </source>
</evidence>
<dbReference type="GO" id="GO:0046872">
    <property type="term" value="F:metal ion binding"/>
    <property type="evidence" value="ECO:0007669"/>
    <property type="project" value="InterPro"/>
</dbReference>
<evidence type="ECO:0000256" key="1">
    <source>
        <dbReference type="SAM" id="MobiDB-lite"/>
    </source>
</evidence>
<evidence type="ECO:0000256" key="2">
    <source>
        <dbReference type="SAM" id="Phobius"/>
    </source>
</evidence>
<feature type="compositionally biased region" description="Low complexity" evidence="1">
    <location>
        <begin position="36"/>
        <end position="56"/>
    </location>
</feature>
<evidence type="ECO:0000313" key="4">
    <source>
        <dbReference type="EMBL" id="KRL53873.1"/>
    </source>
</evidence>
<feature type="transmembrane region" description="Helical" evidence="2">
    <location>
        <begin position="7"/>
        <end position="26"/>
    </location>
</feature>
<protein>
    <submittedName>
        <fullName evidence="4">DNA RNA non-specific endonuclease</fullName>
    </submittedName>
</protein>
<accession>A0A0R1RB30</accession>